<keyword evidence="2" id="KW-1185">Reference proteome</keyword>
<comment type="caution">
    <text evidence="1">The sequence shown here is derived from an EMBL/GenBank/DDBJ whole genome shotgun (WGS) entry which is preliminary data.</text>
</comment>
<accession>A0A9D4ZIU6</accession>
<protein>
    <submittedName>
        <fullName evidence="1">Uncharacterized protein</fullName>
    </submittedName>
</protein>
<dbReference type="EMBL" id="JABFUD020000010">
    <property type="protein sequence ID" value="KAI5074530.1"/>
    <property type="molecule type" value="Genomic_DNA"/>
</dbReference>
<dbReference type="AlphaFoldDB" id="A0A9D4ZIU6"/>
<evidence type="ECO:0000313" key="1">
    <source>
        <dbReference type="EMBL" id="KAI5074530.1"/>
    </source>
</evidence>
<sequence length="118" mass="13738">MDFDRDRVELQKLLDREKNRAMMNEFVSKVTKIFGDKCLNCQTVLNRLMWSFGPASYNLVICEDSLLEYFNGDYFYMQLLNFSCDVVHSDKNAAVYAPLLAGCDNELHSFWARAKMKA</sequence>
<gene>
    <name evidence="1" type="ORF">GOP47_0010491</name>
</gene>
<proteinExistence type="predicted"/>
<reference evidence="1" key="1">
    <citation type="submission" date="2021-01" db="EMBL/GenBank/DDBJ databases">
        <title>Adiantum capillus-veneris genome.</title>
        <authorList>
            <person name="Fang Y."/>
            <person name="Liao Q."/>
        </authorList>
    </citation>
    <scope>NUCLEOTIDE SEQUENCE</scope>
    <source>
        <strain evidence="1">H3</strain>
        <tissue evidence="1">Leaf</tissue>
    </source>
</reference>
<dbReference type="OrthoDB" id="344165at2759"/>
<organism evidence="1 2">
    <name type="scientific">Adiantum capillus-veneris</name>
    <name type="common">Maidenhair fern</name>
    <dbReference type="NCBI Taxonomy" id="13818"/>
    <lineage>
        <taxon>Eukaryota</taxon>
        <taxon>Viridiplantae</taxon>
        <taxon>Streptophyta</taxon>
        <taxon>Embryophyta</taxon>
        <taxon>Tracheophyta</taxon>
        <taxon>Polypodiopsida</taxon>
        <taxon>Polypodiidae</taxon>
        <taxon>Polypodiales</taxon>
        <taxon>Pteridineae</taxon>
        <taxon>Pteridaceae</taxon>
        <taxon>Vittarioideae</taxon>
        <taxon>Adiantum</taxon>
    </lineage>
</organism>
<name>A0A9D4ZIU6_ADICA</name>
<evidence type="ECO:0000313" key="2">
    <source>
        <dbReference type="Proteomes" id="UP000886520"/>
    </source>
</evidence>
<dbReference type="Proteomes" id="UP000886520">
    <property type="component" value="Chromosome 10"/>
</dbReference>